<comment type="caution">
    <text evidence="2">The sequence shown here is derived from an EMBL/GenBank/DDBJ whole genome shotgun (WGS) entry which is preliminary data.</text>
</comment>
<gene>
    <name evidence="2" type="ORF">P872_05995</name>
</gene>
<protein>
    <submittedName>
        <fullName evidence="2">Uncharacterized protein</fullName>
    </submittedName>
</protein>
<evidence type="ECO:0000313" key="2">
    <source>
        <dbReference type="EMBL" id="ERM83023.1"/>
    </source>
</evidence>
<name>U5BYV0_9BACT</name>
<feature type="region of interest" description="Disordered" evidence="1">
    <location>
        <begin position="1"/>
        <end position="22"/>
    </location>
</feature>
<dbReference type="EMBL" id="AWXR01000018">
    <property type="protein sequence ID" value="ERM83023.1"/>
    <property type="molecule type" value="Genomic_DNA"/>
</dbReference>
<evidence type="ECO:0000256" key="1">
    <source>
        <dbReference type="SAM" id="MobiDB-lite"/>
    </source>
</evidence>
<accession>U5BYV0</accession>
<proteinExistence type="predicted"/>
<dbReference type="Proteomes" id="UP000016843">
    <property type="component" value="Unassembled WGS sequence"/>
</dbReference>
<evidence type="ECO:0000313" key="3">
    <source>
        <dbReference type="Proteomes" id="UP000016843"/>
    </source>
</evidence>
<dbReference type="AlphaFoldDB" id="U5BYV0"/>
<keyword evidence="3" id="KW-1185">Reference proteome</keyword>
<reference evidence="2 3" key="1">
    <citation type="journal article" date="2013" name="Genome Announc.">
        <title>Draft Genome Sequence of the Psychrophilic and Alkaliphilic Rhodonellum psychrophilum Strain GCM71T.</title>
        <authorList>
            <person name="Hauptmann A.L."/>
            <person name="Glaring M.A."/>
            <person name="Hallin P.F."/>
            <person name="Prieme A."/>
            <person name="Stougaard P."/>
        </authorList>
    </citation>
    <scope>NUCLEOTIDE SEQUENCE [LARGE SCALE GENOMIC DNA]</scope>
    <source>
        <strain evidence="2 3">GCM71</strain>
    </source>
</reference>
<sequence length="40" mass="4471">MRSKFNTENGKELGFGNDFVGNQPVKHKVGESKAFLETKT</sequence>
<organism evidence="2 3">
    <name type="scientific">Rhodonellum psychrophilum GCM71 = DSM 17998</name>
    <dbReference type="NCBI Taxonomy" id="1123057"/>
    <lineage>
        <taxon>Bacteria</taxon>
        <taxon>Pseudomonadati</taxon>
        <taxon>Bacteroidota</taxon>
        <taxon>Cytophagia</taxon>
        <taxon>Cytophagales</taxon>
        <taxon>Cytophagaceae</taxon>
        <taxon>Rhodonellum</taxon>
    </lineage>
</organism>